<comment type="caution">
    <text evidence="1">The sequence shown here is derived from an EMBL/GenBank/DDBJ whole genome shotgun (WGS) entry which is preliminary data.</text>
</comment>
<accession>A0AAV9Z3U8</accession>
<feature type="non-terminal residue" evidence="1">
    <location>
        <position position="1"/>
    </location>
</feature>
<dbReference type="Proteomes" id="UP001362999">
    <property type="component" value="Unassembled WGS sequence"/>
</dbReference>
<evidence type="ECO:0000313" key="1">
    <source>
        <dbReference type="EMBL" id="KAK6969682.1"/>
    </source>
</evidence>
<evidence type="ECO:0000313" key="2">
    <source>
        <dbReference type="Proteomes" id="UP001362999"/>
    </source>
</evidence>
<dbReference type="AlphaFoldDB" id="A0AAV9Z3U8"/>
<gene>
    <name evidence="1" type="ORF">R3P38DRAFT_2587441</name>
</gene>
<proteinExistence type="predicted"/>
<dbReference type="EMBL" id="JAWWNJ010000217">
    <property type="protein sequence ID" value="KAK6969682.1"/>
    <property type="molecule type" value="Genomic_DNA"/>
</dbReference>
<sequence>LGNGTVISMTVSEIRMLTIPATSFAENIERLNQMWDDTSTHWQGDSVLKIDGNAIALIHWPAIFKTTGVWSAHKSTWGEWKFLVERYRSGTPAEFWAYFSTPQGDKMSYTAICTVLRDERKASDEELAQRARLEYGDEFEVKFSYRSSKMSRRVVMTNASAIAKEYKRLRNL</sequence>
<name>A0AAV9Z3U8_9AGAR</name>
<keyword evidence="2" id="KW-1185">Reference proteome</keyword>
<organism evidence="1 2">
    <name type="scientific">Favolaschia claudopus</name>
    <dbReference type="NCBI Taxonomy" id="2862362"/>
    <lineage>
        <taxon>Eukaryota</taxon>
        <taxon>Fungi</taxon>
        <taxon>Dikarya</taxon>
        <taxon>Basidiomycota</taxon>
        <taxon>Agaricomycotina</taxon>
        <taxon>Agaricomycetes</taxon>
        <taxon>Agaricomycetidae</taxon>
        <taxon>Agaricales</taxon>
        <taxon>Marasmiineae</taxon>
        <taxon>Mycenaceae</taxon>
        <taxon>Favolaschia</taxon>
    </lineage>
</organism>
<protein>
    <submittedName>
        <fullName evidence="1">Uncharacterized protein</fullName>
    </submittedName>
</protein>
<reference evidence="1 2" key="1">
    <citation type="journal article" date="2024" name="J Genomics">
        <title>Draft genome sequencing and assembly of Favolaschia claudopus CIRM-BRFM 2984 isolated from oak limbs.</title>
        <authorList>
            <person name="Navarro D."/>
            <person name="Drula E."/>
            <person name="Chaduli D."/>
            <person name="Cazenave R."/>
            <person name="Ahrendt S."/>
            <person name="Wang J."/>
            <person name="Lipzen A."/>
            <person name="Daum C."/>
            <person name="Barry K."/>
            <person name="Grigoriev I.V."/>
            <person name="Favel A."/>
            <person name="Rosso M.N."/>
            <person name="Martin F."/>
        </authorList>
    </citation>
    <scope>NUCLEOTIDE SEQUENCE [LARGE SCALE GENOMIC DNA]</scope>
    <source>
        <strain evidence="1 2">CIRM-BRFM 2984</strain>
    </source>
</reference>